<dbReference type="SUPFAM" id="SSF55920">
    <property type="entry name" value="Creatinase/aminopeptidase"/>
    <property type="match status" value="1"/>
</dbReference>
<dbReference type="OMA" id="EPGMILS"/>
<evidence type="ECO:0000256" key="5">
    <source>
        <dbReference type="ARBA" id="ARBA00023211"/>
    </source>
</evidence>
<comment type="similarity">
    <text evidence="2">Belongs to the peptidase M24B family.</text>
</comment>
<comment type="cofactor">
    <cofactor evidence="1">
        <name>Mn(2+)</name>
        <dbReference type="ChEBI" id="CHEBI:29035"/>
    </cofactor>
</comment>
<dbReference type="AlphaFoldDB" id="A0A9Q0RG44"/>
<keyword evidence="3" id="KW-0479">Metal-binding</keyword>
<organism evidence="9 10">
    <name type="scientific">Anaeramoeba ignava</name>
    <name type="common">Anaerobic marine amoeba</name>
    <dbReference type="NCBI Taxonomy" id="1746090"/>
    <lineage>
        <taxon>Eukaryota</taxon>
        <taxon>Metamonada</taxon>
        <taxon>Anaeramoebidae</taxon>
        <taxon>Anaeramoeba</taxon>
    </lineage>
</organism>
<reference evidence="9" key="1">
    <citation type="submission" date="2022-10" db="EMBL/GenBank/DDBJ databases">
        <title>Novel sulphate-reducing endosymbionts in the free-living metamonad Anaeramoeba.</title>
        <authorList>
            <person name="Jerlstrom-Hultqvist J."/>
            <person name="Cepicka I."/>
            <person name="Gallot-Lavallee L."/>
            <person name="Salas-Leiva D."/>
            <person name="Curtis B.A."/>
            <person name="Zahonova K."/>
            <person name="Pipaliya S."/>
            <person name="Dacks J."/>
            <person name="Roger A.J."/>
        </authorList>
    </citation>
    <scope>NUCLEOTIDE SEQUENCE</scope>
    <source>
        <strain evidence="9">BMAN</strain>
    </source>
</reference>
<dbReference type="CDD" id="cd01085">
    <property type="entry name" value="APP"/>
    <property type="match status" value="1"/>
</dbReference>
<dbReference type="InterPro" id="IPR000587">
    <property type="entry name" value="Creatinase_N"/>
</dbReference>
<dbReference type="InterPro" id="IPR032416">
    <property type="entry name" value="Peptidase_M24_C"/>
</dbReference>
<accession>A0A9Q0RG44</accession>
<dbReference type="Pfam" id="PF16189">
    <property type="entry name" value="Creatinase_N_2"/>
    <property type="match status" value="1"/>
</dbReference>
<evidence type="ECO:0000259" key="8">
    <source>
        <dbReference type="Pfam" id="PF16188"/>
    </source>
</evidence>
<gene>
    <name evidence="9" type="ORF">M0811_04001</name>
</gene>
<evidence type="ECO:0000259" key="6">
    <source>
        <dbReference type="Pfam" id="PF00557"/>
    </source>
</evidence>
<proteinExistence type="inferred from homology"/>
<dbReference type="FunFam" id="3.90.230.10:FF:000007">
    <property type="entry name" value="Xaa-Pro aminopeptidase P"/>
    <property type="match status" value="1"/>
</dbReference>
<dbReference type="GO" id="GO:0070006">
    <property type="term" value="F:metalloaminopeptidase activity"/>
    <property type="evidence" value="ECO:0007669"/>
    <property type="project" value="InterPro"/>
</dbReference>
<evidence type="ECO:0000256" key="2">
    <source>
        <dbReference type="ARBA" id="ARBA00008766"/>
    </source>
</evidence>
<dbReference type="Pfam" id="PF00557">
    <property type="entry name" value="Peptidase_M24"/>
    <property type="match status" value="1"/>
</dbReference>
<dbReference type="SUPFAM" id="SSF53092">
    <property type="entry name" value="Creatinase/prolidase N-terminal domain"/>
    <property type="match status" value="1"/>
</dbReference>
<evidence type="ECO:0000313" key="9">
    <source>
        <dbReference type="EMBL" id="KAJ5079691.1"/>
    </source>
</evidence>
<keyword evidence="10" id="KW-1185">Reference proteome</keyword>
<sequence length="607" mass="69717">MNTKLTKIRELMQKEGIEGYIIPSEDSHMSEYTPQNYKRREFISGFSGSAGRALITMEDALLWTDSRYWIQAEKQLENGWKLMKIALYVETLEQFILNNFSVKNSQIKIGFDPEVVSLSDFQIWQQKVTQKNPNITFKSIETNLVDLVWADLRPKSEPNPAFLFPLEISGKSTEEKIIFIRNQMDLNNATVCIISKLDDIAWILNIRGSDIECNPVVISYLIVTNNSVLFFIDPKKINNEVENYLKENHVEIFPYDSFFEKVDLLKETENILLDPDHSNYKIFMKIKGNVILKSVGIDRTKSIKTESEIKAIKAAQIKDSVAMIEFLSWVDDQKKLYKESTNELKNKLCEYDFSEKLDEFRSKQNGFLGKSFPSIVGSGENGAVIHYQPDPQNSREIQANDVVLIDSGGQYIEGTTDVTRTIFFGDLPVQDIKTKFTLVLKGHISLARAIFPDQTTNGAFLDVLTRLPLWSVGLDYRHGTSHGVGCCLNVHEYPPSFSRRLINDSNTLAAGMVLSNEPGYYEEGKMGIRIENVMLVKEHSFTDYGKFLCFETISLIPFERQLIAKELLDEKEIEWINNYNKEILEKIMPKIENEKTKEWLKLATEMI</sequence>
<feature type="domain" description="Peptidase M24" evidence="6">
    <location>
        <begin position="311"/>
        <end position="538"/>
    </location>
</feature>
<dbReference type="FunFam" id="3.40.350.10:FF:000003">
    <property type="entry name" value="Xaa-pro aminopeptidase P"/>
    <property type="match status" value="1"/>
</dbReference>
<comment type="caution">
    <text evidence="9">The sequence shown here is derived from an EMBL/GenBank/DDBJ whole genome shotgun (WGS) entry which is preliminary data.</text>
</comment>
<dbReference type="Pfam" id="PF16188">
    <property type="entry name" value="Peptidase_M24_C"/>
    <property type="match status" value="1"/>
</dbReference>
<dbReference type="InterPro" id="IPR033740">
    <property type="entry name" value="Pept_M24B"/>
</dbReference>
<feature type="domain" description="Peptidase M24 C-terminal" evidence="8">
    <location>
        <begin position="546"/>
        <end position="607"/>
    </location>
</feature>
<dbReference type="PANTHER" id="PTHR43763:SF6">
    <property type="entry name" value="XAA-PRO AMINOPEPTIDASE 1"/>
    <property type="match status" value="1"/>
</dbReference>
<dbReference type="InterPro" id="IPR000994">
    <property type="entry name" value="Pept_M24"/>
</dbReference>
<dbReference type="InterPro" id="IPR029149">
    <property type="entry name" value="Creatin/AminoP/Spt16_N"/>
</dbReference>
<dbReference type="Gene3D" id="3.90.230.10">
    <property type="entry name" value="Creatinase/methionine aminopeptidase superfamily"/>
    <property type="match status" value="1"/>
</dbReference>
<dbReference type="OrthoDB" id="9995434at2759"/>
<dbReference type="Gene3D" id="3.40.350.10">
    <property type="entry name" value="Creatinase/prolidase N-terminal domain"/>
    <property type="match status" value="2"/>
</dbReference>
<evidence type="ECO:0000256" key="3">
    <source>
        <dbReference type="ARBA" id="ARBA00022723"/>
    </source>
</evidence>
<evidence type="ECO:0000256" key="1">
    <source>
        <dbReference type="ARBA" id="ARBA00001936"/>
    </source>
</evidence>
<evidence type="ECO:0000313" key="10">
    <source>
        <dbReference type="Proteomes" id="UP001149090"/>
    </source>
</evidence>
<dbReference type="Proteomes" id="UP001149090">
    <property type="component" value="Unassembled WGS sequence"/>
</dbReference>
<evidence type="ECO:0000259" key="7">
    <source>
        <dbReference type="Pfam" id="PF01321"/>
    </source>
</evidence>
<dbReference type="PANTHER" id="PTHR43763">
    <property type="entry name" value="XAA-PRO AMINOPEPTIDASE 1"/>
    <property type="match status" value="1"/>
</dbReference>
<dbReference type="GO" id="GO:0005737">
    <property type="term" value="C:cytoplasm"/>
    <property type="evidence" value="ECO:0007669"/>
    <property type="project" value="UniProtKB-ARBA"/>
</dbReference>
<keyword evidence="9" id="KW-0645">Protease</keyword>
<dbReference type="Pfam" id="PF01321">
    <property type="entry name" value="Creatinase_N"/>
    <property type="match status" value="1"/>
</dbReference>
<keyword evidence="9" id="KW-0031">Aminopeptidase</keyword>
<feature type="domain" description="Creatinase N-terminal" evidence="7">
    <location>
        <begin position="5"/>
        <end position="141"/>
    </location>
</feature>
<dbReference type="EMBL" id="JAPDFW010000022">
    <property type="protein sequence ID" value="KAJ5079691.1"/>
    <property type="molecule type" value="Genomic_DNA"/>
</dbReference>
<keyword evidence="5" id="KW-0464">Manganese</keyword>
<dbReference type="InterPro" id="IPR036005">
    <property type="entry name" value="Creatinase/aminopeptidase-like"/>
</dbReference>
<protein>
    <submittedName>
        <fullName evidence="9">Xaa-pro aminopeptidase 1</fullName>
    </submittedName>
</protein>
<keyword evidence="4" id="KW-0378">Hydrolase</keyword>
<dbReference type="InterPro" id="IPR050422">
    <property type="entry name" value="X-Pro_aminopeptidase_P"/>
</dbReference>
<evidence type="ECO:0000256" key="4">
    <source>
        <dbReference type="ARBA" id="ARBA00022801"/>
    </source>
</evidence>
<dbReference type="GO" id="GO:0046872">
    <property type="term" value="F:metal ion binding"/>
    <property type="evidence" value="ECO:0007669"/>
    <property type="project" value="UniProtKB-KW"/>
</dbReference>
<name>A0A9Q0RG44_ANAIG</name>